<sequence length="144" mass="15909">MKRSQLARKTPLSAHKPMQKARRKPQKAAQKDTRFRSQDYLAFVRTLPCCVCGGKANAAHHLKGIWNASGAGLKAPDSLAMPVCDGPGDTCHRRIHSEAHLRWQQAIFLIETINAGLDKYPSGPIHDALVEAQTFVVNKTKEAE</sequence>
<protein>
    <submittedName>
        <fullName evidence="2">Uncharacterized protein DUF968</fullName>
    </submittedName>
</protein>
<dbReference type="OrthoDB" id="6700725at2"/>
<comment type="caution">
    <text evidence="2">The sequence shown here is derived from an EMBL/GenBank/DDBJ whole genome shotgun (WGS) entry which is preliminary data.</text>
</comment>
<gene>
    <name evidence="2" type="ORF">DFO67_10432</name>
</gene>
<name>A0A4R8FW28_9GAMM</name>
<feature type="region of interest" description="Disordered" evidence="1">
    <location>
        <begin position="1"/>
        <end position="33"/>
    </location>
</feature>
<evidence type="ECO:0000313" key="3">
    <source>
        <dbReference type="Proteomes" id="UP000294489"/>
    </source>
</evidence>
<organism evidence="2 3">
    <name type="scientific">Modicisalibacter xianhensis</name>
    <dbReference type="NCBI Taxonomy" id="442341"/>
    <lineage>
        <taxon>Bacteria</taxon>
        <taxon>Pseudomonadati</taxon>
        <taxon>Pseudomonadota</taxon>
        <taxon>Gammaproteobacteria</taxon>
        <taxon>Oceanospirillales</taxon>
        <taxon>Halomonadaceae</taxon>
        <taxon>Modicisalibacter</taxon>
    </lineage>
</organism>
<evidence type="ECO:0000313" key="2">
    <source>
        <dbReference type="EMBL" id="TDX30777.1"/>
    </source>
</evidence>
<dbReference type="RefSeq" id="WP_134016845.1">
    <property type="nucleotide sequence ID" value="NZ_SOEC01000004.1"/>
</dbReference>
<dbReference type="Proteomes" id="UP000294489">
    <property type="component" value="Unassembled WGS sequence"/>
</dbReference>
<dbReference type="AlphaFoldDB" id="A0A4R8FW28"/>
<dbReference type="EMBL" id="SOEC01000004">
    <property type="protein sequence ID" value="TDX30777.1"/>
    <property type="molecule type" value="Genomic_DNA"/>
</dbReference>
<feature type="compositionally biased region" description="Basic residues" evidence="1">
    <location>
        <begin position="17"/>
        <end position="26"/>
    </location>
</feature>
<proteinExistence type="predicted"/>
<reference evidence="2 3" key="1">
    <citation type="submission" date="2019-03" db="EMBL/GenBank/DDBJ databases">
        <title>Freshwater and sediment microbial communities from various areas in North America, analyzing microbe dynamics in response to fracking.</title>
        <authorList>
            <person name="Lamendella R."/>
        </authorList>
    </citation>
    <scope>NUCLEOTIDE SEQUENCE [LARGE SCALE GENOMIC DNA]</scope>
    <source>
        <strain evidence="2 3">6_TX</strain>
    </source>
</reference>
<accession>A0A4R8FW28</accession>
<dbReference type="InterPro" id="IPR010373">
    <property type="entry name" value="DUF968"/>
</dbReference>
<dbReference type="Pfam" id="PF06147">
    <property type="entry name" value="DUF968"/>
    <property type="match status" value="1"/>
</dbReference>
<evidence type="ECO:0000256" key="1">
    <source>
        <dbReference type="SAM" id="MobiDB-lite"/>
    </source>
</evidence>